<gene>
    <name evidence="1" type="ORF">PISMIDRAFT_580582</name>
</gene>
<protein>
    <submittedName>
        <fullName evidence="1">Uncharacterized protein</fullName>
    </submittedName>
</protein>
<proteinExistence type="predicted"/>
<reference evidence="1 2" key="1">
    <citation type="submission" date="2014-04" db="EMBL/GenBank/DDBJ databases">
        <authorList>
            <consortium name="DOE Joint Genome Institute"/>
            <person name="Kuo A."/>
            <person name="Kohler A."/>
            <person name="Costa M.D."/>
            <person name="Nagy L.G."/>
            <person name="Floudas D."/>
            <person name="Copeland A."/>
            <person name="Barry K.W."/>
            <person name="Cichocki N."/>
            <person name="Veneault-Fourrey C."/>
            <person name="LaButti K."/>
            <person name="Lindquist E.A."/>
            <person name="Lipzen A."/>
            <person name="Lundell T."/>
            <person name="Morin E."/>
            <person name="Murat C."/>
            <person name="Sun H."/>
            <person name="Tunlid A."/>
            <person name="Henrissat B."/>
            <person name="Grigoriev I.V."/>
            <person name="Hibbett D.S."/>
            <person name="Martin F."/>
            <person name="Nordberg H.P."/>
            <person name="Cantor M.N."/>
            <person name="Hua S.X."/>
        </authorList>
    </citation>
    <scope>NUCLEOTIDE SEQUENCE [LARGE SCALE GENOMIC DNA]</scope>
    <source>
        <strain evidence="1 2">441</strain>
    </source>
</reference>
<sequence length="131" mass="14643">MQQGLLGETPAFTAGSNPILRLRWPEVQGKCRYRETGGKLKADRYLCSFVQSTKDYSEATARGKERSHMNVGDTVATGGAKCAMLQVMNEWVSRWTHRPHVYLFNTGIVPTKSGAGKVPLKCQDDEHDRKT</sequence>
<dbReference type="EMBL" id="KN833692">
    <property type="protein sequence ID" value="KIK28397.1"/>
    <property type="molecule type" value="Genomic_DNA"/>
</dbReference>
<accession>A0A0D0A1Q9</accession>
<keyword evidence="2" id="KW-1185">Reference proteome</keyword>
<dbReference type="AlphaFoldDB" id="A0A0D0A1Q9"/>
<evidence type="ECO:0000313" key="1">
    <source>
        <dbReference type="EMBL" id="KIK28397.1"/>
    </source>
</evidence>
<dbReference type="HOGENOM" id="CLU_1928437_0_0_1"/>
<name>A0A0D0A1Q9_9AGAM</name>
<organism evidence="1 2">
    <name type="scientific">Pisolithus microcarpus 441</name>
    <dbReference type="NCBI Taxonomy" id="765257"/>
    <lineage>
        <taxon>Eukaryota</taxon>
        <taxon>Fungi</taxon>
        <taxon>Dikarya</taxon>
        <taxon>Basidiomycota</taxon>
        <taxon>Agaricomycotina</taxon>
        <taxon>Agaricomycetes</taxon>
        <taxon>Agaricomycetidae</taxon>
        <taxon>Boletales</taxon>
        <taxon>Sclerodermatineae</taxon>
        <taxon>Pisolithaceae</taxon>
        <taxon>Pisolithus</taxon>
    </lineage>
</organism>
<dbReference type="Proteomes" id="UP000054018">
    <property type="component" value="Unassembled WGS sequence"/>
</dbReference>
<reference evidence="2" key="2">
    <citation type="submission" date="2015-01" db="EMBL/GenBank/DDBJ databases">
        <title>Evolutionary Origins and Diversification of the Mycorrhizal Mutualists.</title>
        <authorList>
            <consortium name="DOE Joint Genome Institute"/>
            <consortium name="Mycorrhizal Genomics Consortium"/>
            <person name="Kohler A."/>
            <person name="Kuo A."/>
            <person name="Nagy L.G."/>
            <person name="Floudas D."/>
            <person name="Copeland A."/>
            <person name="Barry K.W."/>
            <person name="Cichocki N."/>
            <person name="Veneault-Fourrey C."/>
            <person name="LaButti K."/>
            <person name="Lindquist E.A."/>
            <person name="Lipzen A."/>
            <person name="Lundell T."/>
            <person name="Morin E."/>
            <person name="Murat C."/>
            <person name="Riley R."/>
            <person name="Ohm R."/>
            <person name="Sun H."/>
            <person name="Tunlid A."/>
            <person name="Henrissat B."/>
            <person name="Grigoriev I.V."/>
            <person name="Hibbett D.S."/>
            <person name="Martin F."/>
        </authorList>
    </citation>
    <scope>NUCLEOTIDE SEQUENCE [LARGE SCALE GENOMIC DNA]</scope>
    <source>
        <strain evidence="2">441</strain>
    </source>
</reference>
<evidence type="ECO:0000313" key="2">
    <source>
        <dbReference type="Proteomes" id="UP000054018"/>
    </source>
</evidence>